<protein>
    <submittedName>
        <fullName evidence="1">Uncharacterized protein</fullName>
    </submittedName>
</protein>
<feature type="non-terminal residue" evidence="1">
    <location>
        <position position="117"/>
    </location>
</feature>
<sequence length="117" mass="13178">MRNFFKENLELLHKKSPDTCSLLKNVIPENIYEILPSKCGTPTLSIICNDGKSRSLHSKYDPLEEAVRFIDSCVISESSNYILTGLGLGYHLTELVRKTSKNARIIVIEKNPSLVNL</sequence>
<accession>A0A383A3N7</accession>
<name>A0A383A3N7_9ZZZZ</name>
<evidence type="ECO:0000313" key="1">
    <source>
        <dbReference type="EMBL" id="SVE01835.1"/>
    </source>
</evidence>
<reference evidence="1" key="1">
    <citation type="submission" date="2018-05" db="EMBL/GenBank/DDBJ databases">
        <authorList>
            <person name="Lanie J.A."/>
            <person name="Ng W.-L."/>
            <person name="Kazmierczak K.M."/>
            <person name="Andrzejewski T.M."/>
            <person name="Davidsen T.M."/>
            <person name="Wayne K.J."/>
            <person name="Tettelin H."/>
            <person name="Glass J.I."/>
            <person name="Rusch D."/>
            <person name="Podicherti R."/>
            <person name="Tsui H.-C.T."/>
            <person name="Winkler M.E."/>
        </authorList>
    </citation>
    <scope>NUCLEOTIDE SEQUENCE</scope>
</reference>
<dbReference type="EMBL" id="UINC01188556">
    <property type="protein sequence ID" value="SVE01835.1"/>
    <property type="molecule type" value="Genomic_DNA"/>
</dbReference>
<dbReference type="AlphaFoldDB" id="A0A383A3N7"/>
<gene>
    <name evidence="1" type="ORF">METZ01_LOCUS454689</name>
</gene>
<organism evidence="1">
    <name type="scientific">marine metagenome</name>
    <dbReference type="NCBI Taxonomy" id="408172"/>
    <lineage>
        <taxon>unclassified sequences</taxon>
        <taxon>metagenomes</taxon>
        <taxon>ecological metagenomes</taxon>
    </lineage>
</organism>
<proteinExistence type="predicted"/>